<gene>
    <name evidence="3" type="ORF">NL394_09855</name>
</gene>
<organism evidence="3 4">
    <name type="scientific">Paenarthrobacter ureafaciens</name>
    <dbReference type="NCBI Taxonomy" id="37931"/>
    <lineage>
        <taxon>Bacteria</taxon>
        <taxon>Bacillati</taxon>
        <taxon>Actinomycetota</taxon>
        <taxon>Actinomycetes</taxon>
        <taxon>Micrococcales</taxon>
        <taxon>Micrococcaceae</taxon>
        <taxon>Paenarthrobacter</taxon>
    </lineage>
</organism>
<dbReference type="RefSeq" id="WP_062096768.1">
    <property type="nucleotide sequence ID" value="NZ_CP043010.1"/>
</dbReference>
<evidence type="ECO:0000259" key="2">
    <source>
        <dbReference type="Pfam" id="PF00440"/>
    </source>
</evidence>
<dbReference type="Gene3D" id="1.10.357.10">
    <property type="entry name" value="Tetracycline Repressor, domain 2"/>
    <property type="match status" value="1"/>
</dbReference>
<dbReference type="InterPro" id="IPR009057">
    <property type="entry name" value="Homeodomain-like_sf"/>
</dbReference>
<dbReference type="SUPFAM" id="SSF46689">
    <property type="entry name" value="Homeodomain-like"/>
    <property type="match status" value="1"/>
</dbReference>
<dbReference type="AlphaFoldDB" id="A0AAX3ENC1"/>
<dbReference type="Proteomes" id="UP001163293">
    <property type="component" value="Chromosome"/>
</dbReference>
<evidence type="ECO:0000313" key="3">
    <source>
        <dbReference type="EMBL" id="UYV99476.1"/>
    </source>
</evidence>
<name>A0AAX3ENC1_PAEUR</name>
<dbReference type="EMBL" id="CP101185">
    <property type="protein sequence ID" value="UYV99476.1"/>
    <property type="molecule type" value="Genomic_DNA"/>
</dbReference>
<proteinExistence type="predicted"/>
<sequence length="229" mass="25994">MSQSPREQANAAIKKFLSRRDWSAESPARRRTLAAFLRLATEHGFESVSMRTLGHELGLKAPSLYSSFPHGKDEIVAESLRWFTYRFAHDLLDAALPSRSPEEYWEVLVRFHFAQQLRRPEADLWNFLVARDKVAPFLDPDAREEAYSWLELHERMYGAAAEEMGRSITAEGIKAVFTVLDGAQRWSAWNGTEAELERLSDHAVELTRSILDVGSREPVPGRMVAAAAH</sequence>
<feature type="domain" description="HTH tetR-type" evidence="2">
    <location>
        <begin position="34"/>
        <end position="78"/>
    </location>
</feature>
<accession>A0AAX3ENC1</accession>
<keyword evidence="4" id="KW-1185">Reference proteome</keyword>
<dbReference type="Pfam" id="PF00440">
    <property type="entry name" value="TetR_N"/>
    <property type="match status" value="1"/>
</dbReference>
<evidence type="ECO:0000313" key="4">
    <source>
        <dbReference type="Proteomes" id="UP001163293"/>
    </source>
</evidence>
<reference evidence="3" key="1">
    <citation type="submission" date="2022-07" db="EMBL/GenBank/DDBJ databases">
        <authorList>
            <person name="Wu T."/>
        </authorList>
    </citation>
    <scope>NUCLEOTIDE SEQUENCE</scope>
    <source>
        <strain evidence="3">SD-1</strain>
    </source>
</reference>
<evidence type="ECO:0000256" key="1">
    <source>
        <dbReference type="ARBA" id="ARBA00023125"/>
    </source>
</evidence>
<dbReference type="InterPro" id="IPR001647">
    <property type="entry name" value="HTH_TetR"/>
</dbReference>
<keyword evidence="1" id="KW-0238">DNA-binding</keyword>
<dbReference type="GO" id="GO:0003677">
    <property type="term" value="F:DNA binding"/>
    <property type="evidence" value="ECO:0007669"/>
    <property type="project" value="UniProtKB-KW"/>
</dbReference>
<protein>
    <submittedName>
        <fullName evidence="3">TetR/AcrR family transcriptional regulator</fullName>
    </submittedName>
</protein>